<evidence type="ECO:0000256" key="5">
    <source>
        <dbReference type="ARBA" id="ARBA00023315"/>
    </source>
</evidence>
<protein>
    <submittedName>
        <fullName evidence="8">1-acyl-sn-glycerol-3-phosphate acyltransferase</fullName>
    </submittedName>
</protein>
<dbReference type="Proteomes" id="UP001165283">
    <property type="component" value="Unassembled WGS sequence"/>
</dbReference>
<keyword evidence="6" id="KW-0812">Transmembrane</keyword>
<comment type="pathway">
    <text evidence="1">Lipid metabolism.</text>
</comment>
<proteinExistence type="predicted"/>
<sequence>MHPTAGTGWVPTSPCDARCASGGPATGPATWGRAAVRAAVTAVVLAMAAVTTPLLVLSPRPLRERWLRAVCGAVLAAIGVAVRLHHAGPPGRPFGGSGSLVVANHVSWIEVLALCSVAPVRMLAKRELSGWPVIGPVAAATGVLFIDRRSVRRLPRTVAEMAAALRSGHTVVAFPEGTTWCGAAAGPFRRAAFQAALEAGVPVRPVAVTLTSRGRTAPEAAFVGEQSLLHSIGRVLRLSAPACELTVLPALAPEGTRAELAARAAAAIAVATGIPHGDRRRRVLVPTRRAS</sequence>
<evidence type="ECO:0000256" key="2">
    <source>
        <dbReference type="ARBA" id="ARBA00022516"/>
    </source>
</evidence>
<dbReference type="Pfam" id="PF01553">
    <property type="entry name" value="Acyltransferase"/>
    <property type="match status" value="1"/>
</dbReference>
<accession>A0ABT1A051</accession>
<feature type="transmembrane region" description="Helical" evidence="6">
    <location>
        <begin position="34"/>
        <end position="57"/>
    </location>
</feature>
<evidence type="ECO:0000259" key="7">
    <source>
        <dbReference type="SMART" id="SM00563"/>
    </source>
</evidence>
<keyword evidence="5 8" id="KW-0012">Acyltransferase</keyword>
<evidence type="ECO:0000256" key="1">
    <source>
        <dbReference type="ARBA" id="ARBA00005189"/>
    </source>
</evidence>
<keyword evidence="4" id="KW-0443">Lipid metabolism</keyword>
<dbReference type="SMART" id="SM00563">
    <property type="entry name" value="PlsC"/>
    <property type="match status" value="1"/>
</dbReference>
<evidence type="ECO:0000256" key="4">
    <source>
        <dbReference type="ARBA" id="ARBA00023098"/>
    </source>
</evidence>
<keyword evidence="3" id="KW-0808">Transferase</keyword>
<dbReference type="PANTHER" id="PTHR10434:SF64">
    <property type="entry name" value="1-ACYL-SN-GLYCEROL-3-PHOSPHATE ACYLTRANSFERASE-RELATED"/>
    <property type="match status" value="1"/>
</dbReference>
<keyword evidence="6" id="KW-0472">Membrane</keyword>
<keyword evidence="6" id="KW-1133">Transmembrane helix</keyword>
<dbReference type="GO" id="GO:0016746">
    <property type="term" value="F:acyltransferase activity"/>
    <property type="evidence" value="ECO:0007669"/>
    <property type="project" value="UniProtKB-KW"/>
</dbReference>
<organism evidence="8 9">
    <name type="scientific">Pseudonocardia humida</name>
    <dbReference type="NCBI Taxonomy" id="2800819"/>
    <lineage>
        <taxon>Bacteria</taxon>
        <taxon>Bacillati</taxon>
        <taxon>Actinomycetota</taxon>
        <taxon>Actinomycetes</taxon>
        <taxon>Pseudonocardiales</taxon>
        <taxon>Pseudonocardiaceae</taxon>
        <taxon>Pseudonocardia</taxon>
    </lineage>
</organism>
<evidence type="ECO:0000256" key="6">
    <source>
        <dbReference type="SAM" id="Phobius"/>
    </source>
</evidence>
<evidence type="ECO:0000313" key="9">
    <source>
        <dbReference type="Proteomes" id="UP001165283"/>
    </source>
</evidence>
<keyword evidence="2" id="KW-0444">Lipid biosynthesis</keyword>
<feature type="domain" description="Phospholipid/glycerol acyltransferase" evidence="7">
    <location>
        <begin position="99"/>
        <end position="211"/>
    </location>
</feature>
<dbReference type="CDD" id="cd07989">
    <property type="entry name" value="LPLAT_AGPAT-like"/>
    <property type="match status" value="1"/>
</dbReference>
<comment type="caution">
    <text evidence="8">The sequence shown here is derived from an EMBL/GenBank/DDBJ whole genome shotgun (WGS) entry which is preliminary data.</text>
</comment>
<evidence type="ECO:0000256" key="3">
    <source>
        <dbReference type="ARBA" id="ARBA00022679"/>
    </source>
</evidence>
<evidence type="ECO:0000313" key="8">
    <source>
        <dbReference type="EMBL" id="MCO1656383.1"/>
    </source>
</evidence>
<dbReference type="EMBL" id="JAGSOV010000034">
    <property type="protein sequence ID" value="MCO1656383.1"/>
    <property type="molecule type" value="Genomic_DNA"/>
</dbReference>
<dbReference type="InterPro" id="IPR002123">
    <property type="entry name" value="Plipid/glycerol_acylTrfase"/>
</dbReference>
<feature type="transmembrane region" description="Helical" evidence="6">
    <location>
        <begin position="128"/>
        <end position="146"/>
    </location>
</feature>
<dbReference type="SUPFAM" id="SSF69593">
    <property type="entry name" value="Glycerol-3-phosphate (1)-acyltransferase"/>
    <property type="match status" value="1"/>
</dbReference>
<name>A0ABT1A051_9PSEU</name>
<keyword evidence="9" id="KW-1185">Reference proteome</keyword>
<gene>
    <name evidence="8" type="ORF">KDL28_15080</name>
</gene>
<dbReference type="PANTHER" id="PTHR10434">
    <property type="entry name" value="1-ACYL-SN-GLYCEROL-3-PHOSPHATE ACYLTRANSFERASE"/>
    <property type="match status" value="1"/>
</dbReference>
<feature type="transmembrane region" description="Helical" evidence="6">
    <location>
        <begin position="66"/>
        <end position="84"/>
    </location>
</feature>
<reference evidence="8" key="1">
    <citation type="submission" date="2021-04" db="EMBL/GenBank/DDBJ databases">
        <title>Pseudonocardia sp. nov., isolated from sandy soil of mangrove forest.</title>
        <authorList>
            <person name="Zan Z."/>
            <person name="Huang R."/>
            <person name="Liu W."/>
        </authorList>
    </citation>
    <scope>NUCLEOTIDE SEQUENCE</scope>
    <source>
        <strain evidence="8">S2-4</strain>
    </source>
</reference>